<evidence type="ECO:0000313" key="1">
    <source>
        <dbReference type="EMBL" id="KTC59099.1"/>
    </source>
</evidence>
<protein>
    <submittedName>
        <fullName evidence="1">Uncharacterized protein</fullName>
    </submittedName>
</protein>
<reference evidence="1 2" key="1">
    <citation type="submission" date="2015-09" db="EMBL/GenBank/DDBJ databases">
        <title>Genome sequence of ICMP 19499.</title>
        <authorList>
            <person name="Visnovsky S.B."/>
            <person name="Lu A."/>
            <person name="Panda P."/>
            <person name="Pitman A.R."/>
        </authorList>
    </citation>
    <scope>NUCLEOTIDE SEQUENCE [LARGE SCALE GENOMIC DNA]</scope>
    <source>
        <strain evidence="1 2">ICMP 19499</strain>
    </source>
</reference>
<name>A0AAW3LZS2_PSESS</name>
<dbReference type="AlphaFoldDB" id="A0AAW3LZS2"/>
<organism evidence="1 2">
    <name type="scientific">Pseudomonas savastanoi</name>
    <name type="common">Pseudomonas syringae pv. savastanoi</name>
    <dbReference type="NCBI Taxonomy" id="29438"/>
    <lineage>
        <taxon>Bacteria</taxon>
        <taxon>Pseudomonadati</taxon>
        <taxon>Pseudomonadota</taxon>
        <taxon>Gammaproteobacteria</taxon>
        <taxon>Pseudomonadales</taxon>
        <taxon>Pseudomonadaceae</taxon>
        <taxon>Pseudomonas</taxon>
    </lineage>
</organism>
<dbReference type="EMBL" id="LKCI01000031">
    <property type="protein sequence ID" value="KTC59099.1"/>
    <property type="molecule type" value="Genomic_DNA"/>
</dbReference>
<sequence length="67" mass="7636">MTTRYVVIEVPRVEVRGLKNGIHTPQISADQRWFMIQDTHAGGSIGDGYEDREAADAECERLNDRFI</sequence>
<gene>
    <name evidence="1" type="ORF">AO287_21645</name>
</gene>
<evidence type="ECO:0000313" key="2">
    <source>
        <dbReference type="Proteomes" id="UP000054513"/>
    </source>
</evidence>
<dbReference type="Proteomes" id="UP000054513">
    <property type="component" value="Unassembled WGS sequence"/>
</dbReference>
<proteinExistence type="predicted"/>
<accession>A0AAW3LZS2</accession>
<comment type="caution">
    <text evidence="1">The sequence shown here is derived from an EMBL/GenBank/DDBJ whole genome shotgun (WGS) entry which is preliminary data.</text>
</comment>